<gene>
    <name evidence="1" type="ORF">AFL42_04725</name>
</gene>
<dbReference type="Pfam" id="PF01312">
    <property type="entry name" value="Bac_export_2"/>
    <property type="match status" value="1"/>
</dbReference>
<dbReference type="PANTHER" id="PTHR30531:SF12">
    <property type="entry name" value="FLAGELLAR BIOSYNTHETIC PROTEIN FLHB"/>
    <property type="match status" value="1"/>
</dbReference>
<proteinExistence type="predicted"/>
<dbReference type="Proteomes" id="UP000037854">
    <property type="component" value="Unassembled WGS sequence"/>
</dbReference>
<dbReference type="EMBL" id="LGTK01000010">
    <property type="protein sequence ID" value="KPH77028.1"/>
    <property type="molecule type" value="Genomic_DNA"/>
</dbReference>
<evidence type="ECO:0000313" key="2">
    <source>
        <dbReference type="Proteomes" id="UP000037854"/>
    </source>
</evidence>
<dbReference type="SUPFAM" id="SSF160544">
    <property type="entry name" value="EscU C-terminal domain-like"/>
    <property type="match status" value="1"/>
</dbReference>
<sequence length="89" mass="9829">MTNKKAVSLKYNRIEHSAPVVTAAGKGAIADEILEIATNNQIPVVEDIALVELLSKLNINETIPEELYEAVAEVFAFIYNTEQSIKQNK</sequence>
<protein>
    <recommendedName>
        <fullName evidence="3">FhlB domain-containing protein</fullName>
    </recommendedName>
</protein>
<name>A0ABR5MLJ4_9BACI</name>
<evidence type="ECO:0008006" key="3">
    <source>
        <dbReference type="Google" id="ProtNLM"/>
    </source>
</evidence>
<accession>A0ABR5MLJ4</accession>
<comment type="caution">
    <text evidence="1">The sequence shown here is derived from an EMBL/GenBank/DDBJ whole genome shotgun (WGS) entry which is preliminary data.</text>
</comment>
<keyword evidence="2" id="KW-1185">Reference proteome</keyword>
<dbReference type="InterPro" id="IPR006135">
    <property type="entry name" value="T3SS_substrate_exporter"/>
</dbReference>
<reference evidence="1 2" key="1">
    <citation type="submission" date="2015-07" db="EMBL/GenBank/DDBJ databases">
        <title>High-quality draft genome sequence of Oceanobacillus caeni HM6, a bacillus isolated from a human feces.</title>
        <authorList>
            <person name="Kumar J."/>
            <person name="Verma M.K."/>
            <person name="Pandey R."/>
            <person name="Bhambi M."/>
            <person name="Chauhan N."/>
        </authorList>
    </citation>
    <scope>NUCLEOTIDE SEQUENCE [LARGE SCALE GENOMIC DNA]</scope>
    <source>
        <strain evidence="1 2">HM6</strain>
    </source>
</reference>
<organism evidence="1 2">
    <name type="scientific">Oceanobacillus caeni</name>
    <dbReference type="NCBI Taxonomy" id="405946"/>
    <lineage>
        <taxon>Bacteria</taxon>
        <taxon>Bacillati</taxon>
        <taxon>Bacillota</taxon>
        <taxon>Bacilli</taxon>
        <taxon>Bacillales</taxon>
        <taxon>Bacillaceae</taxon>
        <taxon>Oceanobacillus</taxon>
    </lineage>
</organism>
<dbReference type="Gene3D" id="3.40.1690.10">
    <property type="entry name" value="secretion proteins EscU"/>
    <property type="match status" value="1"/>
</dbReference>
<evidence type="ECO:0000313" key="1">
    <source>
        <dbReference type="EMBL" id="KPH77028.1"/>
    </source>
</evidence>
<dbReference type="PANTHER" id="PTHR30531">
    <property type="entry name" value="FLAGELLAR BIOSYNTHETIC PROTEIN FLHB"/>
    <property type="match status" value="1"/>
</dbReference>
<dbReference type="InterPro" id="IPR029025">
    <property type="entry name" value="T3SS_substrate_exporter_C"/>
</dbReference>
<dbReference type="RefSeq" id="WP_047186034.1">
    <property type="nucleotide sequence ID" value="NZ_JAHHXM010000005.1"/>
</dbReference>